<accession>A0ABR7WI09</accession>
<dbReference type="Pfam" id="PF23275">
    <property type="entry name" value="TPR_23"/>
    <property type="match status" value="1"/>
</dbReference>
<organism evidence="2 3">
    <name type="scientific">Gordonia hankookensis</name>
    <dbReference type="NCBI Taxonomy" id="589403"/>
    <lineage>
        <taxon>Bacteria</taxon>
        <taxon>Bacillati</taxon>
        <taxon>Actinomycetota</taxon>
        <taxon>Actinomycetes</taxon>
        <taxon>Mycobacteriales</taxon>
        <taxon>Gordoniaceae</taxon>
        <taxon>Gordonia</taxon>
    </lineage>
</organism>
<feature type="domain" description="TPR repeat" evidence="1">
    <location>
        <begin position="212"/>
        <end position="462"/>
    </location>
</feature>
<reference evidence="2 3" key="1">
    <citation type="submission" date="2020-09" db="EMBL/GenBank/DDBJ databases">
        <title>Novel species in genus Gordonia.</title>
        <authorList>
            <person name="Zhang G."/>
        </authorList>
    </citation>
    <scope>NUCLEOTIDE SEQUENCE [LARGE SCALE GENOMIC DNA]</scope>
    <source>
        <strain evidence="2 3">ON-33</strain>
    </source>
</reference>
<sequence>MPTPARSDVDMWRPHQMLPVAASLRAVAGSLEAKSGPIRNAVVSDIDRVTGWVGHSRASADDRAEAEKKWLTNLSDNFEDVATAIEQGCANIANQRTALDALQNGALDAGYVLGSTGDTNWTLKRKEGEEETDGDAAAMESWRTRLVAQANEVFHAVQGAASSLQSELGQLTTLTPASLALNGTMGTRDAGMAKDGYTPEELRTIGQHLKDAQLTPEQIKALMDGKTADVPPGVVSYLRNLFGGLSPKDALALRYGLDASDPAAGTAFANDLNTLGNEKVSGGGTSGGYDELPGWMKDIVGERIPGDRGSDEFANYFARSFALGQLFNGATTQPGTKLGTQLELKSADLAELARSNPQYQTAMSDLLVQHSMWGEANGLADPAHPDVSDNPAAAFKDRYDDTMRSLLNAGALNHESSTAILTGHGGADVGLPAGYDSNRTLQSLYGFHWEDRGTTVGHLTDWIDDYAGDQGNSYRAGLSADAFRGMYDFNTDPKNFTFLMDMDGAHSGSLGDVNPELAKSLEEATRPYLNVLGGGNPVDHGFGDEATGHLLHLGGEGPEIANDREMQDQVRRLFGVISSGDDAQASLIRDIGIQQAHNAEHVPLALNEGRGFAGDLAARNGWLQSLLRDGVMADQLDDWHDKNPGNDIDDDTVNNLKSNTKDIVTKGLDAVPVVGGALSLGAGIGIDWASLPQHEAGDSGNIPTHVSVNDTLLEQHWSTWAATHPRPTGDIEMDRALFSSDGSLKSLGVVLDQNNPDHGEGSTIGSDQLAVYLNEQLRAGGLELGDYDSTYLARAGNDNDAIDYNSYKRDLLGDK</sequence>
<evidence type="ECO:0000313" key="3">
    <source>
        <dbReference type="Proteomes" id="UP000602395"/>
    </source>
</evidence>
<comment type="caution">
    <text evidence="2">The sequence shown here is derived from an EMBL/GenBank/DDBJ whole genome shotgun (WGS) entry which is preliminary data.</text>
</comment>
<protein>
    <recommendedName>
        <fullName evidence="1">TPR repeat domain-containing protein</fullName>
    </recommendedName>
</protein>
<evidence type="ECO:0000313" key="2">
    <source>
        <dbReference type="EMBL" id="MBD1322384.1"/>
    </source>
</evidence>
<dbReference type="RefSeq" id="WP_190268721.1">
    <property type="nucleotide sequence ID" value="NZ_BAABAD010000005.1"/>
</dbReference>
<gene>
    <name evidence="2" type="ORF">IDF66_22630</name>
</gene>
<keyword evidence="3" id="KW-1185">Reference proteome</keyword>
<name>A0ABR7WI09_9ACTN</name>
<proteinExistence type="predicted"/>
<dbReference type="Proteomes" id="UP000602395">
    <property type="component" value="Unassembled WGS sequence"/>
</dbReference>
<dbReference type="EMBL" id="JACWMS010000006">
    <property type="protein sequence ID" value="MBD1322384.1"/>
    <property type="molecule type" value="Genomic_DNA"/>
</dbReference>
<dbReference type="InterPro" id="IPR057037">
    <property type="entry name" value="TPR_rep_actino"/>
</dbReference>
<evidence type="ECO:0000259" key="1">
    <source>
        <dbReference type="Pfam" id="PF23275"/>
    </source>
</evidence>